<evidence type="ECO:0000313" key="1">
    <source>
        <dbReference type="EMBL" id="CAH2243680.1"/>
    </source>
</evidence>
<name>A0A8S4S784_9NEOP</name>
<comment type="caution">
    <text evidence="1">The sequence shown here is derived from an EMBL/GenBank/DDBJ whole genome shotgun (WGS) entry which is preliminary data.</text>
</comment>
<dbReference type="EMBL" id="CAKXAJ010025762">
    <property type="protein sequence ID" value="CAH2243680.1"/>
    <property type="molecule type" value="Genomic_DNA"/>
</dbReference>
<gene>
    <name evidence="1" type="primary">jg26154</name>
    <name evidence="1" type="ORF">PAEG_LOCUS19783</name>
</gene>
<sequence length="101" mass="11366">MAVISQRCRFTRVFFCESTPLGLSNRAAWRCAGAAKVRSTTPRPRAQSAVLEYIPAMPTWREVTSRATARQVPDSISDLKHKSEKVTITIAHLNFTNWFIG</sequence>
<dbReference type="AlphaFoldDB" id="A0A8S4S784"/>
<accession>A0A8S4S784</accession>
<proteinExistence type="predicted"/>
<keyword evidence="2" id="KW-1185">Reference proteome</keyword>
<evidence type="ECO:0000313" key="2">
    <source>
        <dbReference type="Proteomes" id="UP000838756"/>
    </source>
</evidence>
<protein>
    <submittedName>
        <fullName evidence="1">Jg26154 protein</fullName>
    </submittedName>
</protein>
<reference evidence="1" key="1">
    <citation type="submission" date="2022-03" db="EMBL/GenBank/DDBJ databases">
        <authorList>
            <person name="Lindestad O."/>
        </authorList>
    </citation>
    <scope>NUCLEOTIDE SEQUENCE</scope>
</reference>
<organism evidence="1 2">
    <name type="scientific">Pararge aegeria aegeria</name>
    <dbReference type="NCBI Taxonomy" id="348720"/>
    <lineage>
        <taxon>Eukaryota</taxon>
        <taxon>Metazoa</taxon>
        <taxon>Ecdysozoa</taxon>
        <taxon>Arthropoda</taxon>
        <taxon>Hexapoda</taxon>
        <taxon>Insecta</taxon>
        <taxon>Pterygota</taxon>
        <taxon>Neoptera</taxon>
        <taxon>Endopterygota</taxon>
        <taxon>Lepidoptera</taxon>
        <taxon>Glossata</taxon>
        <taxon>Ditrysia</taxon>
        <taxon>Papilionoidea</taxon>
        <taxon>Nymphalidae</taxon>
        <taxon>Satyrinae</taxon>
        <taxon>Satyrini</taxon>
        <taxon>Parargina</taxon>
        <taxon>Pararge</taxon>
    </lineage>
</organism>
<dbReference type="Proteomes" id="UP000838756">
    <property type="component" value="Unassembled WGS sequence"/>
</dbReference>